<dbReference type="SUPFAM" id="SSF57850">
    <property type="entry name" value="RING/U-box"/>
    <property type="match status" value="1"/>
</dbReference>
<dbReference type="EMBL" id="ML996700">
    <property type="protein sequence ID" value="KAF2398408.1"/>
    <property type="molecule type" value="Genomic_DNA"/>
</dbReference>
<evidence type="ECO:0000256" key="1">
    <source>
        <dbReference type="ARBA" id="ARBA00004141"/>
    </source>
</evidence>
<keyword evidence="5" id="KW-0862">Zinc</keyword>
<evidence type="ECO:0000313" key="11">
    <source>
        <dbReference type="Proteomes" id="UP000799640"/>
    </source>
</evidence>
<dbReference type="PANTHER" id="PTHR46283">
    <property type="entry name" value="E3 UBIQUITIN-PROTEIN LIGASE MARCH5"/>
    <property type="match status" value="1"/>
</dbReference>
<keyword evidence="4" id="KW-0863">Zinc-finger</keyword>
<sequence length="516" mass="56807">MASLPQSQRRRLAPQRSGSDLQNPAFPQAESSLTRSDSISAKSEDSQTILISGRASQDAATSTAADSKQQQQQQQQEERPEPRRCWICFSDEGDEQQPVSEWRSPCPCALTAHETCLLDWVANLEAPSARRRSSKILCPQCKSEIILARPKSYIVTGVNALENLSSRLVLPGVLSLAVASFWYLCWVHGKSAIFIVFGPRDADQILGPLRLHNIAEAEEGSSLVAFARHVRQRWRLDLGLSLIPPMLISSRSSFADGILPILPMLFFVTKPDPDPLVEFGKWPPSAGLSFALLPYLRSIYNTYYEQVWAERERRWLAEVEPRAADADAGNGANADNADDVLEINVNLAVLEEWDDGPVVDQNIQVIAPPAPIAPEVPAPAAPAPQQANAPNQANANAPAPPPPADNRNFNLTMSTTRLAETILGALAFPAVSAAMGELLRLTLPKAWTARQGPGTKAAGLLQARWGRSLIGGCAFVVMRDAIMLYVRWRMARDHRRRRVLDYDRKKKRAARPGERA</sequence>
<feature type="compositionally biased region" description="Polar residues" evidence="8">
    <location>
        <begin position="29"/>
        <end position="50"/>
    </location>
</feature>
<name>A0A6G1HQS3_9PEZI</name>
<keyword evidence="2" id="KW-0812">Transmembrane</keyword>
<evidence type="ECO:0000259" key="9">
    <source>
        <dbReference type="PROSITE" id="PS51292"/>
    </source>
</evidence>
<gene>
    <name evidence="10" type="ORF">EJ06DRAFT_532160</name>
</gene>
<dbReference type="GO" id="GO:0016020">
    <property type="term" value="C:membrane"/>
    <property type="evidence" value="ECO:0007669"/>
    <property type="project" value="UniProtKB-SubCell"/>
</dbReference>
<accession>A0A6G1HQS3</accession>
<comment type="subcellular location">
    <subcellularLocation>
        <location evidence="1">Membrane</location>
        <topology evidence="1">Multi-pass membrane protein</topology>
    </subcellularLocation>
</comment>
<protein>
    <recommendedName>
        <fullName evidence="9">RING-CH-type domain-containing protein</fullName>
    </recommendedName>
</protein>
<keyword evidence="6" id="KW-1133">Transmembrane helix</keyword>
<dbReference type="Proteomes" id="UP000799640">
    <property type="component" value="Unassembled WGS sequence"/>
</dbReference>
<evidence type="ECO:0000313" key="10">
    <source>
        <dbReference type="EMBL" id="KAF2398408.1"/>
    </source>
</evidence>
<keyword evidence="11" id="KW-1185">Reference proteome</keyword>
<evidence type="ECO:0000256" key="5">
    <source>
        <dbReference type="ARBA" id="ARBA00022833"/>
    </source>
</evidence>
<feature type="domain" description="RING-CH-type" evidence="9">
    <location>
        <begin position="77"/>
        <end position="148"/>
    </location>
</feature>
<dbReference type="InterPro" id="IPR011016">
    <property type="entry name" value="Znf_RING-CH"/>
</dbReference>
<proteinExistence type="predicted"/>
<keyword evidence="7" id="KW-0472">Membrane</keyword>
<feature type="region of interest" description="Disordered" evidence="8">
    <location>
        <begin position="376"/>
        <end position="404"/>
    </location>
</feature>
<feature type="compositionally biased region" description="Low complexity" evidence="8">
    <location>
        <begin position="383"/>
        <end position="397"/>
    </location>
</feature>
<evidence type="ECO:0000256" key="4">
    <source>
        <dbReference type="ARBA" id="ARBA00022771"/>
    </source>
</evidence>
<evidence type="ECO:0000256" key="2">
    <source>
        <dbReference type="ARBA" id="ARBA00022692"/>
    </source>
</evidence>
<dbReference type="GO" id="GO:0008270">
    <property type="term" value="F:zinc ion binding"/>
    <property type="evidence" value="ECO:0007669"/>
    <property type="project" value="UniProtKB-KW"/>
</dbReference>
<keyword evidence="3" id="KW-0479">Metal-binding</keyword>
<evidence type="ECO:0000256" key="3">
    <source>
        <dbReference type="ARBA" id="ARBA00022723"/>
    </source>
</evidence>
<feature type="region of interest" description="Disordered" evidence="8">
    <location>
        <begin position="1"/>
        <end position="78"/>
    </location>
</feature>
<dbReference type="PROSITE" id="PS51292">
    <property type="entry name" value="ZF_RING_CH"/>
    <property type="match status" value="1"/>
</dbReference>
<reference evidence="10" key="1">
    <citation type="journal article" date="2020" name="Stud. Mycol.">
        <title>101 Dothideomycetes genomes: a test case for predicting lifestyles and emergence of pathogens.</title>
        <authorList>
            <person name="Haridas S."/>
            <person name="Albert R."/>
            <person name="Binder M."/>
            <person name="Bloem J."/>
            <person name="Labutti K."/>
            <person name="Salamov A."/>
            <person name="Andreopoulos B."/>
            <person name="Baker S."/>
            <person name="Barry K."/>
            <person name="Bills G."/>
            <person name="Bluhm B."/>
            <person name="Cannon C."/>
            <person name="Castanera R."/>
            <person name="Culley D."/>
            <person name="Daum C."/>
            <person name="Ezra D."/>
            <person name="Gonzalez J."/>
            <person name="Henrissat B."/>
            <person name="Kuo A."/>
            <person name="Liang C."/>
            <person name="Lipzen A."/>
            <person name="Lutzoni F."/>
            <person name="Magnuson J."/>
            <person name="Mondo S."/>
            <person name="Nolan M."/>
            <person name="Ohm R."/>
            <person name="Pangilinan J."/>
            <person name="Park H.-J."/>
            <person name="Ramirez L."/>
            <person name="Alfaro M."/>
            <person name="Sun H."/>
            <person name="Tritt A."/>
            <person name="Yoshinaga Y."/>
            <person name="Zwiers L.-H."/>
            <person name="Turgeon B."/>
            <person name="Goodwin S."/>
            <person name="Spatafora J."/>
            <person name="Crous P."/>
            <person name="Grigoriev I."/>
        </authorList>
    </citation>
    <scope>NUCLEOTIDE SEQUENCE</scope>
    <source>
        <strain evidence="10">CBS 262.69</strain>
    </source>
</reference>
<dbReference type="SMART" id="SM00744">
    <property type="entry name" value="RINGv"/>
    <property type="match status" value="1"/>
</dbReference>
<evidence type="ECO:0000256" key="7">
    <source>
        <dbReference type="ARBA" id="ARBA00023136"/>
    </source>
</evidence>
<dbReference type="OrthoDB" id="5817083at2759"/>
<evidence type="ECO:0000256" key="8">
    <source>
        <dbReference type="SAM" id="MobiDB-lite"/>
    </source>
</evidence>
<dbReference type="AlphaFoldDB" id="A0A6G1HQS3"/>
<dbReference type="Gene3D" id="3.30.40.10">
    <property type="entry name" value="Zinc/RING finger domain, C3HC4 (zinc finger)"/>
    <property type="match status" value="1"/>
</dbReference>
<feature type="compositionally biased region" description="Low complexity" evidence="8">
    <location>
        <begin position="55"/>
        <end position="75"/>
    </location>
</feature>
<evidence type="ECO:0000256" key="6">
    <source>
        <dbReference type="ARBA" id="ARBA00022989"/>
    </source>
</evidence>
<organism evidence="10 11">
    <name type="scientific">Trichodelitschia bisporula</name>
    <dbReference type="NCBI Taxonomy" id="703511"/>
    <lineage>
        <taxon>Eukaryota</taxon>
        <taxon>Fungi</taxon>
        <taxon>Dikarya</taxon>
        <taxon>Ascomycota</taxon>
        <taxon>Pezizomycotina</taxon>
        <taxon>Dothideomycetes</taxon>
        <taxon>Dothideomycetes incertae sedis</taxon>
        <taxon>Phaeotrichales</taxon>
        <taxon>Phaeotrichaceae</taxon>
        <taxon>Trichodelitschia</taxon>
    </lineage>
</organism>
<dbReference type="InterPro" id="IPR013083">
    <property type="entry name" value="Znf_RING/FYVE/PHD"/>
</dbReference>